<gene>
    <name evidence="1" type="ORF">GCM10011360_08980</name>
</gene>
<dbReference type="InterPro" id="IPR012545">
    <property type="entry name" value="DUF1697"/>
</dbReference>
<evidence type="ECO:0000313" key="2">
    <source>
        <dbReference type="Proteomes" id="UP000612855"/>
    </source>
</evidence>
<accession>A0A917A244</accession>
<evidence type="ECO:0008006" key="3">
    <source>
        <dbReference type="Google" id="ProtNLM"/>
    </source>
</evidence>
<dbReference type="EMBL" id="BMFJ01000001">
    <property type="protein sequence ID" value="GGE22701.1"/>
    <property type="molecule type" value="Genomic_DNA"/>
</dbReference>
<proteinExistence type="predicted"/>
<comment type="caution">
    <text evidence="1">The sequence shown here is derived from an EMBL/GenBank/DDBJ whole genome shotgun (WGS) entry which is preliminary data.</text>
</comment>
<organism evidence="1 2">
    <name type="scientific">Primorskyibacter flagellatus</name>
    <dbReference type="NCBI Taxonomy" id="1387277"/>
    <lineage>
        <taxon>Bacteria</taxon>
        <taxon>Pseudomonadati</taxon>
        <taxon>Pseudomonadota</taxon>
        <taxon>Alphaproteobacteria</taxon>
        <taxon>Rhodobacterales</taxon>
        <taxon>Roseobacteraceae</taxon>
        <taxon>Primorskyibacter</taxon>
    </lineage>
</organism>
<dbReference type="RefSeq" id="WP_188476473.1">
    <property type="nucleotide sequence ID" value="NZ_BMFJ01000001.1"/>
</dbReference>
<sequence>MTRWIVLLRGVNVGGHGKLPMAELRAALTKAGAEDVATYIQSGNIVMSLPETVAAKVADWTSDLIAQTFGHRPAALAWTKPDFAGFIHANPYPAPETPKFLHFHLFSGTPAGDALEKLRPLLYPGEEMTLTPNCLYHWPPAGYGRSKVAEWVPRALGVPTTARNLNSMRAILELA</sequence>
<dbReference type="PANTHER" id="PTHR36439:SF1">
    <property type="entry name" value="DUF1697 DOMAIN-CONTAINING PROTEIN"/>
    <property type="match status" value="1"/>
</dbReference>
<reference evidence="2" key="1">
    <citation type="journal article" date="2019" name="Int. J. Syst. Evol. Microbiol.">
        <title>The Global Catalogue of Microorganisms (GCM) 10K type strain sequencing project: providing services to taxonomists for standard genome sequencing and annotation.</title>
        <authorList>
            <consortium name="The Broad Institute Genomics Platform"/>
            <consortium name="The Broad Institute Genome Sequencing Center for Infectious Disease"/>
            <person name="Wu L."/>
            <person name="Ma J."/>
        </authorList>
    </citation>
    <scope>NUCLEOTIDE SEQUENCE [LARGE SCALE GENOMIC DNA]</scope>
    <source>
        <strain evidence="2">CGMCC 1.12664</strain>
    </source>
</reference>
<dbReference type="Pfam" id="PF08002">
    <property type="entry name" value="DUF1697"/>
    <property type="match status" value="1"/>
</dbReference>
<dbReference type="Gene3D" id="3.30.70.1280">
    <property type="entry name" value="SP0830-like domains"/>
    <property type="match status" value="1"/>
</dbReference>
<name>A0A917A244_9RHOB</name>
<dbReference type="PIRSF" id="PIRSF008502">
    <property type="entry name" value="UCP008502"/>
    <property type="match status" value="1"/>
</dbReference>
<dbReference type="PANTHER" id="PTHR36439">
    <property type="entry name" value="BLL4334 PROTEIN"/>
    <property type="match status" value="1"/>
</dbReference>
<protein>
    <recommendedName>
        <fullName evidence="3">DUF1697 domain-containing protein</fullName>
    </recommendedName>
</protein>
<dbReference type="SUPFAM" id="SSF160379">
    <property type="entry name" value="SP0830-like"/>
    <property type="match status" value="1"/>
</dbReference>
<keyword evidence="2" id="KW-1185">Reference proteome</keyword>
<dbReference type="Proteomes" id="UP000612855">
    <property type="component" value="Unassembled WGS sequence"/>
</dbReference>
<evidence type="ECO:0000313" key="1">
    <source>
        <dbReference type="EMBL" id="GGE22701.1"/>
    </source>
</evidence>
<dbReference type="AlphaFoldDB" id="A0A917A244"/>